<keyword evidence="2" id="KW-1185">Reference proteome</keyword>
<evidence type="ECO:0000313" key="2">
    <source>
        <dbReference type="Proteomes" id="UP000250235"/>
    </source>
</evidence>
<protein>
    <submittedName>
        <fullName evidence="1">Uncharacterized protein</fullName>
    </submittedName>
</protein>
<dbReference type="EMBL" id="KQ986447">
    <property type="protein sequence ID" value="KZV58640.1"/>
    <property type="molecule type" value="Genomic_DNA"/>
</dbReference>
<proteinExistence type="predicted"/>
<dbReference type="Proteomes" id="UP000250235">
    <property type="component" value="Unassembled WGS sequence"/>
</dbReference>
<reference evidence="1 2" key="1">
    <citation type="journal article" date="2015" name="Proc. Natl. Acad. Sci. U.S.A.">
        <title>The resurrection genome of Boea hygrometrica: A blueprint for survival of dehydration.</title>
        <authorList>
            <person name="Xiao L."/>
            <person name="Yang G."/>
            <person name="Zhang L."/>
            <person name="Yang X."/>
            <person name="Zhao S."/>
            <person name="Ji Z."/>
            <person name="Zhou Q."/>
            <person name="Hu M."/>
            <person name="Wang Y."/>
            <person name="Chen M."/>
            <person name="Xu Y."/>
            <person name="Jin H."/>
            <person name="Xiao X."/>
            <person name="Hu G."/>
            <person name="Bao F."/>
            <person name="Hu Y."/>
            <person name="Wan P."/>
            <person name="Li L."/>
            <person name="Deng X."/>
            <person name="Kuang T."/>
            <person name="Xiang C."/>
            <person name="Zhu J.K."/>
            <person name="Oliver M.J."/>
            <person name="He Y."/>
        </authorList>
    </citation>
    <scope>NUCLEOTIDE SEQUENCE [LARGE SCALE GENOMIC DNA]</scope>
    <source>
        <strain evidence="2">cv. XS01</strain>
    </source>
</reference>
<accession>A0A2Z7DG82</accession>
<name>A0A2Z7DG82_9LAMI</name>
<evidence type="ECO:0000313" key="1">
    <source>
        <dbReference type="EMBL" id="KZV58640.1"/>
    </source>
</evidence>
<dbReference type="AlphaFoldDB" id="A0A2Z7DG82"/>
<organism evidence="1 2">
    <name type="scientific">Dorcoceras hygrometricum</name>
    <dbReference type="NCBI Taxonomy" id="472368"/>
    <lineage>
        <taxon>Eukaryota</taxon>
        <taxon>Viridiplantae</taxon>
        <taxon>Streptophyta</taxon>
        <taxon>Embryophyta</taxon>
        <taxon>Tracheophyta</taxon>
        <taxon>Spermatophyta</taxon>
        <taxon>Magnoliopsida</taxon>
        <taxon>eudicotyledons</taxon>
        <taxon>Gunneridae</taxon>
        <taxon>Pentapetalae</taxon>
        <taxon>asterids</taxon>
        <taxon>lamiids</taxon>
        <taxon>Lamiales</taxon>
        <taxon>Gesneriaceae</taxon>
        <taxon>Didymocarpoideae</taxon>
        <taxon>Trichosporeae</taxon>
        <taxon>Loxocarpinae</taxon>
        <taxon>Dorcoceras</taxon>
    </lineage>
</organism>
<gene>
    <name evidence="1" type="ORF">F511_09065</name>
</gene>
<sequence>MAYVILSVNRYLATGLNNATDPSLLVPDAILKTQRFHLIKRLRFSSATDSSNQTRVASSITLTITRLLPAATITSATTARRNTRRHTHVIFNDFQNSPDASYSTIDPSLLIADVTADFIIADPALALLFTTADCDDTTADVIIADSRSCASSQLLILDFFQSAILTSSLLLAASSSRHADIIIDESRFLFASIQQLISSFFALLIPDLYCSSSSSTYLQQTS</sequence>